<evidence type="ECO:0000259" key="2">
    <source>
        <dbReference type="Pfam" id="PF04052"/>
    </source>
</evidence>
<name>A0A382CCE8_9ZZZZ</name>
<reference evidence="3" key="1">
    <citation type="submission" date="2018-05" db="EMBL/GenBank/DDBJ databases">
        <authorList>
            <person name="Lanie J.A."/>
            <person name="Ng W.-L."/>
            <person name="Kazmierczak K.M."/>
            <person name="Andrzejewski T.M."/>
            <person name="Davidsen T.M."/>
            <person name="Wayne K.J."/>
            <person name="Tettelin H."/>
            <person name="Glass J.I."/>
            <person name="Rusch D."/>
            <person name="Podicherti R."/>
            <person name="Tsui H.-C.T."/>
            <person name="Winkler M.E."/>
        </authorList>
    </citation>
    <scope>NUCLEOTIDE SEQUENCE</scope>
</reference>
<organism evidence="3">
    <name type="scientific">marine metagenome</name>
    <dbReference type="NCBI Taxonomy" id="408172"/>
    <lineage>
        <taxon>unclassified sequences</taxon>
        <taxon>metagenomes</taxon>
        <taxon>ecological metagenomes</taxon>
    </lineage>
</organism>
<gene>
    <name evidence="3" type="ORF">METZ01_LOCUS176662</name>
</gene>
<dbReference type="InterPro" id="IPR011659">
    <property type="entry name" value="WD40"/>
</dbReference>
<proteinExistence type="inferred from homology"/>
<dbReference type="GO" id="GO:0042597">
    <property type="term" value="C:periplasmic space"/>
    <property type="evidence" value="ECO:0007669"/>
    <property type="project" value="InterPro"/>
</dbReference>
<dbReference type="InterPro" id="IPR007195">
    <property type="entry name" value="TolB_N"/>
</dbReference>
<dbReference type="EMBL" id="UINC01033864">
    <property type="protein sequence ID" value="SVB23808.1"/>
    <property type="molecule type" value="Genomic_DNA"/>
</dbReference>
<dbReference type="PANTHER" id="PTHR36842">
    <property type="entry name" value="PROTEIN TOLB HOMOLOG"/>
    <property type="match status" value="1"/>
</dbReference>
<dbReference type="PANTHER" id="PTHR36842:SF1">
    <property type="entry name" value="PROTEIN TOLB"/>
    <property type="match status" value="1"/>
</dbReference>
<protein>
    <recommendedName>
        <fullName evidence="2">TolB N-terminal domain-containing protein</fullName>
    </recommendedName>
</protein>
<dbReference type="Pfam" id="PF04052">
    <property type="entry name" value="TolB_N"/>
    <property type="match status" value="1"/>
</dbReference>
<dbReference type="SUPFAM" id="SSF69304">
    <property type="entry name" value="Tricorn protease N-terminal domain"/>
    <property type="match status" value="1"/>
</dbReference>
<evidence type="ECO:0000256" key="1">
    <source>
        <dbReference type="ARBA" id="ARBA00009820"/>
    </source>
</evidence>
<dbReference type="AlphaFoldDB" id="A0A382CCE8"/>
<dbReference type="Gene3D" id="3.40.50.10070">
    <property type="entry name" value="TolB, N-terminal domain"/>
    <property type="match status" value="1"/>
</dbReference>
<dbReference type="Pfam" id="PF07676">
    <property type="entry name" value="PD40"/>
    <property type="match status" value="4"/>
</dbReference>
<comment type="similarity">
    <text evidence="1">Belongs to the TolB family.</text>
</comment>
<dbReference type="Gene3D" id="2.120.10.30">
    <property type="entry name" value="TolB, C-terminal domain"/>
    <property type="match status" value="2"/>
</dbReference>
<feature type="domain" description="TolB N-terminal" evidence="2">
    <location>
        <begin position="49"/>
        <end position="149"/>
    </location>
</feature>
<dbReference type="SUPFAM" id="SSF52964">
    <property type="entry name" value="TolB, N-terminal domain"/>
    <property type="match status" value="1"/>
</dbReference>
<evidence type="ECO:0000313" key="3">
    <source>
        <dbReference type="EMBL" id="SVB23808.1"/>
    </source>
</evidence>
<dbReference type="InterPro" id="IPR011042">
    <property type="entry name" value="6-blade_b-propeller_TolB-like"/>
</dbReference>
<accession>A0A382CCE8</accession>
<sequence length="460" mass="51121">MLNKTLLGWSFTFLIISLALSGGRASQIPASQQPEQRQPAEVSLIIGDRIGTPPRFAVPNFLALSGDPETIAAAQTMGEVLWNDLNFEREFYMIPRDTYSSIPGAASITDVSFDLWRELGADGVVIGTVRRVGELLEVQVRLWNIRGQESVFGREYTGSANSTRLYAHTIADEIHQNQRGLKGIAQTKLAFVSNRNGESIVGPVADRVLKEIYFSDYDGYNQQRVTVNRSLNITPAWSADRRAIAYTSYLRGYADVLVSFIYEGRLATPAAGSPDNQNWLPSWSPDGSRLAFTSNRDGNPELYVMNADGTDVQRLTDNPAIDTSPTWSPTGAQIAFTSDRSGRPQIYLVGVDGTGLRRITFESYCDRPTWSPAPFNEIAYSSKTGPVHDIKIFELSTREVRQITFGIGSNESPSYSPNGRHLAFTSNRSGEKQIYTIARDGRNLRRITRLGNNEMPNWSR</sequence>
<dbReference type="GO" id="GO:0015031">
    <property type="term" value="P:protein transport"/>
    <property type="evidence" value="ECO:0007669"/>
    <property type="project" value="InterPro"/>
</dbReference>